<proteinExistence type="predicted"/>
<accession>C6W3U2</accession>
<sequence length="334" mass="37961">MKILVTGAAGFIGFYLVKKLIGEGHEVFGIDNINDYYATSLKIDRLKECGIKHIDLAAPWENIYNSSIGNYAFQRVDLLNMDRLLELFEEHRFDYVVNLAAQAGIRYSIENPRSYLNSNVEGFFNILECCRQYPPRKLVFASSSSVYGLNEEQPFSTEQKVDSPINVYAASKKSNELMAHAYSHLYKFTTVGLRFFTVYGPWGRPDMAPFLFADAILNDRPIKVFNNGQMKRDFTYVDDIVDGIASVISADLSEYYQVFNIGNGKPVDLLYFIQCLEKSLGKEAVKEMHPMVPGDIVSTWADTTQLEASTGYKSQTDIAHGVELFASWYKKYFK</sequence>
<evidence type="ECO:0000259" key="2">
    <source>
        <dbReference type="Pfam" id="PF01370"/>
    </source>
</evidence>
<protein>
    <submittedName>
        <fullName evidence="3">NAD-dependent epimerase/dehydratase</fullName>
    </submittedName>
</protein>
<dbReference type="OrthoDB" id="9811743at2"/>
<dbReference type="RefSeq" id="WP_015814031.1">
    <property type="nucleotide sequence ID" value="NC_013037.1"/>
</dbReference>
<dbReference type="eggNOG" id="COG0451">
    <property type="taxonomic scope" value="Bacteria"/>
</dbReference>
<evidence type="ECO:0000313" key="4">
    <source>
        <dbReference type="Proteomes" id="UP000002011"/>
    </source>
</evidence>
<dbReference type="Pfam" id="PF01370">
    <property type="entry name" value="Epimerase"/>
    <property type="match status" value="1"/>
</dbReference>
<dbReference type="KEGG" id="dfe:Dfer_4589"/>
<organism evidence="3 4">
    <name type="scientific">Dyadobacter fermentans (strain ATCC 700827 / DSM 18053 / CIP 107007 / KCTC 52180 / NS114)</name>
    <dbReference type="NCBI Taxonomy" id="471854"/>
    <lineage>
        <taxon>Bacteria</taxon>
        <taxon>Pseudomonadati</taxon>
        <taxon>Bacteroidota</taxon>
        <taxon>Cytophagia</taxon>
        <taxon>Cytophagales</taxon>
        <taxon>Spirosomataceae</taxon>
        <taxon>Dyadobacter</taxon>
    </lineage>
</organism>
<gene>
    <name evidence="3" type="ordered locus">Dfer_4589</name>
</gene>
<dbReference type="PRINTS" id="PR01713">
    <property type="entry name" value="NUCEPIMERASE"/>
</dbReference>
<dbReference type="HOGENOM" id="CLU_007383_1_7_10"/>
<keyword evidence="1" id="KW-0520">NAD</keyword>
<reference evidence="3 4" key="1">
    <citation type="journal article" date="2009" name="Stand. Genomic Sci.">
        <title>Complete genome sequence of Dyadobacter fermentans type strain (NS114).</title>
        <authorList>
            <person name="Lang E."/>
            <person name="Lapidus A."/>
            <person name="Chertkov O."/>
            <person name="Brettin T."/>
            <person name="Detter J.C."/>
            <person name="Han C."/>
            <person name="Copeland A."/>
            <person name="Glavina Del Rio T."/>
            <person name="Nolan M."/>
            <person name="Chen F."/>
            <person name="Lucas S."/>
            <person name="Tice H."/>
            <person name="Cheng J.F."/>
            <person name="Land M."/>
            <person name="Hauser L."/>
            <person name="Chang Y.J."/>
            <person name="Jeffries C.D."/>
            <person name="Kopitz M."/>
            <person name="Bruce D."/>
            <person name="Goodwin L."/>
            <person name="Pitluck S."/>
            <person name="Ovchinnikova G."/>
            <person name="Pati A."/>
            <person name="Ivanova N."/>
            <person name="Mavrommatis K."/>
            <person name="Chen A."/>
            <person name="Palaniappan K."/>
            <person name="Chain P."/>
            <person name="Bristow J."/>
            <person name="Eisen J.A."/>
            <person name="Markowitz V."/>
            <person name="Hugenholtz P."/>
            <person name="Goker M."/>
            <person name="Rohde M."/>
            <person name="Kyrpides N.C."/>
            <person name="Klenk H.P."/>
        </authorList>
    </citation>
    <scope>NUCLEOTIDE SEQUENCE [LARGE SCALE GENOMIC DNA]</scope>
    <source>
        <strain evidence="4">ATCC 700827 / DSM 18053 / CIP 107007 / KCTC 52180 / NS114</strain>
    </source>
</reference>
<dbReference type="EMBL" id="CP001619">
    <property type="protein sequence ID" value="ACT95790.1"/>
    <property type="molecule type" value="Genomic_DNA"/>
</dbReference>
<dbReference type="SUPFAM" id="SSF51735">
    <property type="entry name" value="NAD(P)-binding Rossmann-fold domains"/>
    <property type="match status" value="1"/>
</dbReference>
<dbReference type="Proteomes" id="UP000002011">
    <property type="component" value="Chromosome"/>
</dbReference>
<dbReference type="STRING" id="471854.Dfer_4589"/>
<name>C6W3U2_DYAFD</name>
<dbReference type="InterPro" id="IPR036291">
    <property type="entry name" value="NAD(P)-bd_dom_sf"/>
</dbReference>
<dbReference type="PANTHER" id="PTHR43574">
    <property type="entry name" value="EPIMERASE-RELATED"/>
    <property type="match status" value="1"/>
</dbReference>
<keyword evidence="4" id="KW-1185">Reference proteome</keyword>
<dbReference type="Gene3D" id="3.40.50.720">
    <property type="entry name" value="NAD(P)-binding Rossmann-like Domain"/>
    <property type="match status" value="1"/>
</dbReference>
<evidence type="ECO:0000256" key="1">
    <source>
        <dbReference type="ARBA" id="ARBA00023027"/>
    </source>
</evidence>
<dbReference type="InterPro" id="IPR001509">
    <property type="entry name" value="Epimerase_deHydtase"/>
</dbReference>
<feature type="domain" description="NAD-dependent epimerase/dehydratase" evidence="2">
    <location>
        <begin position="3"/>
        <end position="262"/>
    </location>
</feature>
<evidence type="ECO:0000313" key="3">
    <source>
        <dbReference type="EMBL" id="ACT95790.1"/>
    </source>
</evidence>
<dbReference type="AlphaFoldDB" id="C6W3U2"/>